<dbReference type="InterPro" id="IPR013216">
    <property type="entry name" value="Methyltransf_11"/>
</dbReference>
<organism evidence="2 3">
    <name type="scientific">Jannaschia helgolandensis</name>
    <dbReference type="NCBI Taxonomy" id="188906"/>
    <lineage>
        <taxon>Bacteria</taxon>
        <taxon>Pseudomonadati</taxon>
        <taxon>Pseudomonadota</taxon>
        <taxon>Alphaproteobacteria</taxon>
        <taxon>Rhodobacterales</taxon>
        <taxon>Roseobacteraceae</taxon>
        <taxon>Jannaschia</taxon>
    </lineage>
</organism>
<feature type="domain" description="Methyltransferase type 11" evidence="1">
    <location>
        <begin position="69"/>
        <end position="125"/>
    </location>
</feature>
<name>A0A1H7J8N7_9RHOB</name>
<keyword evidence="3" id="KW-1185">Reference proteome</keyword>
<dbReference type="GO" id="GO:0032259">
    <property type="term" value="P:methylation"/>
    <property type="evidence" value="ECO:0007669"/>
    <property type="project" value="UniProtKB-KW"/>
</dbReference>
<dbReference type="InterPro" id="IPR029063">
    <property type="entry name" value="SAM-dependent_MTases_sf"/>
</dbReference>
<sequence>MKQTFPLTPFRRRVSICRSGQNHWLRKMCGGLGARSVLNLGAEPDATDKEGGRYRDYFPGASFRALDQRPHDHPDYIQGDLMLPMPELGQFDLVLCMSVIEHIERPWIAAPNITDLVAPGGHLYVAMPWLYPTHEGPDFGDHWRARPSGLRFLFDKLEEVRHEFYSTPLLAVRDRKSWWRVRDASATGSSVLFHKPE</sequence>
<dbReference type="GO" id="GO:0008757">
    <property type="term" value="F:S-adenosylmethionine-dependent methyltransferase activity"/>
    <property type="evidence" value="ECO:0007669"/>
    <property type="project" value="InterPro"/>
</dbReference>
<accession>A0A1H7J8N7</accession>
<dbReference type="Gene3D" id="3.40.50.150">
    <property type="entry name" value="Vaccinia Virus protein VP39"/>
    <property type="match status" value="1"/>
</dbReference>
<gene>
    <name evidence="2" type="ORF">SAMN04488526_1289</name>
</gene>
<dbReference type="RefSeq" id="WP_175495786.1">
    <property type="nucleotide sequence ID" value="NZ_FNZQ01000001.1"/>
</dbReference>
<dbReference type="STRING" id="188906.SAMN04488526_1289"/>
<evidence type="ECO:0000313" key="3">
    <source>
        <dbReference type="Proteomes" id="UP000199283"/>
    </source>
</evidence>
<dbReference type="EMBL" id="FNZQ01000001">
    <property type="protein sequence ID" value="SEK70714.1"/>
    <property type="molecule type" value="Genomic_DNA"/>
</dbReference>
<dbReference type="AlphaFoldDB" id="A0A1H7J8N7"/>
<protein>
    <submittedName>
        <fullName evidence="2">Methyltransferase domain-containing protein</fullName>
    </submittedName>
</protein>
<proteinExistence type="predicted"/>
<keyword evidence="2" id="KW-0489">Methyltransferase</keyword>
<dbReference type="SUPFAM" id="SSF53335">
    <property type="entry name" value="S-adenosyl-L-methionine-dependent methyltransferases"/>
    <property type="match status" value="1"/>
</dbReference>
<dbReference type="Proteomes" id="UP000199283">
    <property type="component" value="Unassembled WGS sequence"/>
</dbReference>
<evidence type="ECO:0000313" key="2">
    <source>
        <dbReference type="EMBL" id="SEK70714.1"/>
    </source>
</evidence>
<dbReference type="Pfam" id="PF08241">
    <property type="entry name" value="Methyltransf_11"/>
    <property type="match status" value="1"/>
</dbReference>
<keyword evidence="2" id="KW-0808">Transferase</keyword>
<reference evidence="2 3" key="1">
    <citation type="submission" date="2016-10" db="EMBL/GenBank/DDBJ databases">
        <authorList>
            <person name="de Groot N.N."/>
        </authorList>
    </citation>
    <scope>NUCLEOTIDE SEQUENCE [LARGE SCALE GENOMIC DNA]</scope>
    <source>
        <strain evidence="2 3">DSM 14858</strain>
    </source>
</reference>
<evidence type="ECO:0000259" key="1">
    <source>
        <dbReference type="Pfam" id="PF08241"/>
    </source>
</evidence>